<evidence type="ECO:0000256" key="1">
    <source>
        <dbReference type="ARBA" id="ARBA00006192"/>
    </source>
</evidence>
<comment type="similarity">
    <text evidence="1">Belongs to the CCM1 family.</text>
</comment>
<comment type="function">
    <text evidence="3">Regulates mitochondrial small subunit maturation by controlling 15S rRNA 5'-end processing. Localizes to the 5' precursor of the 15S rRNA in a position that is subsequently occupied by mS47 in the mature yeast mtSSU. Uses structure and sequence-specific RNA recognition, binding to a single-stranded region of the precursor and specifically recognizing bases -6 to -1. The exchange of Ccm1 for mS47 is coupled to the irreversible removal of precursor rRNA that is accompanied by conformational changes of the mitoribosomal proteins uS5m and mS26. These conformational changes signal completion of 5'-end rRNA processing through protection of the mature 5'-end of the 15S rRNA and stabilization of mS47. The removal of the 5' precursor together with the dissociation of Ccm1 may be catalyzed by the 5'-3' exoribonuclease Pet127. Involved in the specific removal of group I introns in mitochondrial encoded transcripts.</text>
</comment>
<feature type="region of interest" description="Disordered" evidence="6">
    <location>
        <begin position="39"/>
        <end position="76"/>
    </location>
</feature>
<dbReference type="RefSeq" id="XP_040727133.1">
    <property type="nucleotide sequence ID" value="XM_040868797.1"/>
</dbReference>
<feature type="repeat" description="PPR" evidence="5">
    <location>
        <begin position="206"/>
        <end position="240"/>
    </location>
</feature>
<dbReference type="AlphaFoldDB" id="A0A1Y2FNT0"/>
<dbReference type="STRING" id="56484.A0A1Y2FNT0"/>
<organism evidence="7 8">
    <name type="scientific">Protomyces lactucae-debilis</name>
    <dbReference type="NCBI Taxonomy" id="2754530"/>
    <lineage>
        <taxon>Eukaryota</taxon>
        <taxon>Fungi</taxon>
        <taxon>Dikarya</taxon>
        <taxon>Ascomycota</taxon>
        <taxon>Taphrinomycotina</taxon>
        <taxon>Taphrinomycetes</taxon>
        <taxon>Taphrinales</taxon>
        <taxon>Protomycetaceae</taxon>
        <taxon>Protomyces</taxon>
    </lineage>
</organism>
<gene>
    <name evidence="7" type="ORF">BCR37DRAFT_377349</name>
</gene>
<evidence type="ECO:0000313" key="7">
    <source>
        <dbReference type="EMBL" id="ORY85651.1"/>
    </source>
</evidence>
<dbReference type="Pfam" id="PF01535">
    <property type="entry name" value="PPR"/>
    <property type="match status" value="1"/>
</dbReference>
<evidence type="ECO:0008006" key="9">
    <source>
        <dbReference type="Google" id="ProtNLM"/>
    </source>
</evidence>
<dbReference type="Proteomes" id="UP000193685">
    <property type="component" value="Unassembled WGS sequence"/>
</dbReference>
<dbReference type="EMBL" id="MCFI01000004">
    <property type="protein sequence ID" value="ORY85651.1"/>
    <property type="molecule type" value="Genomic_DNA"/>
</dbReference>
<accession>A0A1Y2FNT0</accession>
<dbReference type="GeneID" id="63785396"/>
<evidence type="ECO:0000313" key="8">
    <source>
        <dbReference type="Proteomes" id="UP000193685"/>
    </source>
</evidence>
<proteinExistence type="inferred from homology"/>
<dbReference type="PROSITE" id="PS51375">
    <property type="entry name" value="PPR"/>
    <property type="match status" value="1"/>
</dbReference>
<protein>
    <recommendedName>
        <fullName evidence="9">Pentatricopeptide repeat protein</fullName>
    </recommendedName>
</protein>
<evidence type="ECO:0000256" key="6">
    <source>
        <dbReference type="SAM" id="MobiDB-lite"/>
    </source>
</evidence>
<dbReference type="OrthoDB" id="185373at2759"/>
<dbReference type="NCBIfam" id="TIGR00756">
    <property type="entry name" value="PPR"/>
    <property type="match status" value="1"/>
</dbReference>
<dbReference type="Gene3D" id="1.25.40.10">
    <property type="entry name" value="Tetratricopeptide repeat domain"/>
    <property type="match status" value="2"/>
</dbReference>
<evidence type="ECO:0000256" key="2">
    <source>
        <dbReference type="ARBA" id="ARBA00022737"/>
    </source>
</evidence>
<dbReference type="PANTHER" id="PTHR47936">
    <property type="entry name" value="PPR_LONG DOMAIN-CONTAINING PROTEIN"/>
    <property type="match status" value="1"/>
</dbReference>
<name>A0A1Y2FNT0_PROLT</name>
<dbReference type="Pfam" id="PF13041">
    <property type="entry name" value="PPR_2"/>
    <property type="match status" value="1"/>
</dbReference>
<reference evidence="7 8" key="1">
    <citation type="submission" date="2016-07" db="EMBL/GenBank/DDBJ databases">
        <title>Pervasive Adenine N6-methylation of Active Genes in Fungi.</title>
        <authorList>
            <consortium name="DOE Joint Genome Institute"/>
            <person name="Mondo S.J."/>
            <person name="Dannebaum R.O."/>
            <person name="Kuo R.C."/>
            <person name="Labutti K."/>
            <person name="Haridas S."/>
            <person name="Kuo A."/>
            <person name="Salamov A."/>
            <person name="Ahrendt S.R."/>
            <person name="Lipzen A."/>
            <person name="Sullivan W."/>
            <person name="Andreopoulos W.B."/>
            <person name="Clum A."/>
            <person name="Lindquist E."/>
            <person name="Daum C."/>
            <person name="Ramamoorthy G.K."/>
            <person name="Gryganskyi A."/>
            <person name="Culley D."/>
            <person name="Magnuson J.K."/>
            <person name="James T.Y."/>
            <person name="O'Malley M.A."/>
            <person name="Stajich J.E."/>
            <person name="Spatafora J.W."/>
            <person name="Visel A."/>
            <person name="Grigoriev I.V."/>
        </authorList>
    </citation>
    <scope>NUCLEOTIDE SEQUENCE [LARGE SCALE GENOMIC DNA]</scope>
    <source>
        <strain evidence="7 8">12-1054</strain>
    </source>
</reference>
<keyword evidence="8" id="KW-1185">Reference proteome</keyword>
<sequence length="454" mass="52062">MIKPLLRCSSGTRPLFRNQPPDKHFFGRFYSVMRAMQRPSPVLPSKDSKRQNKGLVRHATTSRETPSDAEVGGKDRIHRPSLFERHVARIADSMLSIDFNQRKSKNQLDQLYRQRGSWRRRLRDSGDAILQERLRTLEEAIRLLRQALLKPSVRDASGFSQVPDYSLDSIVAKRLDNDVLDLLREPAVRQLQDLARLLSDSSTPPSVKTFNIMISRLTRLRQNTAAWTVFQAMLRLGYRPDEYTVASVLNLCIVTGDYVDFRKVLAAVRLQQAASHRKRRGLLFFSTAIKGLTKFGHLRHAETYFNLMVWEGVKPTSVVLTAMLQGFAARGAWERGRPYFERLVRMPWDRLTVVTLLRHCAACKQPVAASRIRAMAAKKGVVLGHGEEDLAQLPIGWKTKGLDVPDSMKLPGRNDIGMLRKQRFTRAKEREPVAIEKPWRQWHNGKWEKHKASS</sequence>
<dbReference type="PANTHER" id="PTHR47936:SF1">
    <property type="entry name" value="PENTATRICOPEPTIDE REPEAT-CONTAINING PROTEIN GUN1, CHLOROPLASTIC"/>
    <property type="match status" value="1"/>
</dbReference>
<evidence type="ECO:0000256" key="5">
    <source>
        <dbReference type="PROSITE-ProRule" id="PRU00708"/>
    </source>
</evidence>
<evidence type="ECO:0000256" key="3">
    <source>
        <dbReference type="ARBA" id="ARBA00044493"/>
    </source>
</evidence>
<keyword evidence="2" id="KW-0677">Repeat</keyword>
<dbReference type="InterPro" id="IPR002885">
    <property type="entry name" value="PPR_rpt"/>
</dbReference>
<dbReference type="InterPro" id="IPR011990">
    <property type="entry name" value="TPR-like_helical_dom_sf"/>
</dbReference>
<comment type="caution">
    <text evidence="7">The sequence shown here is derived from an EMBL/GenBank/DDBJ whole genome shotgun (WGS) entry which is preliminary data.</text>
</comment>
<dbReference type="GO" id="GO:0005739">
    <property type="term" value="C:mitochondrion"/>
    <property type="evidence" value="ECO:0007669"/>
    <property type="project" value="UniProtKB-ARBA"/>
</dbReference>
<evidence type="ECO:0000256" key="4">
    <source>
        <dbReference type="ARBA" id="ARBA00044511"/>
    </source>
</evidence>
<comment type="subunit">
    <text evidence="4">Binds to mitochondrial small subunit 15S rRNA.</text>
</comment>